<keyword evidence="1" id="KW-0812">Transmembrane</keyword>
<proteinExistence type="predicted"/>
<feature type="transmembrane region" description="Helical" evidence="1">
    <location>
        <begin position="6"/>
        <end position="25"/>
    </location>
</feature>
<evidence type="ECO:0000256" key="1">
    <source>
        <dbReference type="SAM" id="Phobius"/>
    </source>
</evidence>
<evidence type="ECO:0000313" key="2">
    <source>
        <dbReference type="EMBL" id="PJC81437.1"/>
    </source>
</evidence>
<gene>
    <name evidence="2" type="ORF">CO007_04685</name>
</gene>
<keyword evidence="1" id="KW-1133">Transmembrane helix</keyword>
<organism evidence="2 3">
    <name type="scientific">Candidatus Roizmanbacteria bacterium CG_4_8_14_3_um_filter_36_10</name>
    <dbReference type="NCBI Taxonomy" id="1974834"/>
    <lineage>
        <taxon>Bacteria</taxon>
        <taxon>Candidatus Roizmaniibacteriota</taxon>
    </lineage>
</organism>
<dbReference type="Gene3D" id="2.60.40.10">
    <property type="entry name" value="Immunoglobulins"/>
    <property type="match status" value="1"/>
</dbReference>
<dbReference type="EMBL" id="PFQK01000081">
    <property type="protein sequence ID" value="PJC81437.1"/>
    <property type="molecule type" value="Genomic_DNA"/>
</dbReference>
<comment type="caution">
    <text evidence="2">The sequence shown here is derived from an EMBL/GenBank/DDBJ whole genome shotgun (WGS) entry which is preliminary data.</text>
</comment>
<dbReference type="InterPro" id="IPR013783">
    <property type="entry name" value="Ig-like_fold"/>
</dbReference>
<name>A0A2M8GLK2_9BACT</name>
<dbReference type="AlphaFoldDB" id="A0A2M8GLK2"/>
<evidence type="ECO:0000313" key="3">
    <source>
        <dbReference type="Proteomes" id="UP000229370"/>
    </source>
</evidence>
<dbReference type="Proteomes" id="UP000229370">
    <property type="component" value="Unassembled WGS sequence"/>
</dbReference>
<protein>
    <submittedName>
        <fullName evidence="2">Uncharacterized protein</fullName>
    </submittedName>
</protein>
<keyword evidence="1" id="KW-0472">Membrane</keyword>
<sequence>MKKESVVAIVFGILLGLMVAFFVIFQSKQQQLSKTKLINNQTKGPTSKVQIAVATPFLEVSFPSDRLVLDTDSIIIKGKANENSLIVIQSPIKELVFKNESTDFEKDFPLALGENVIELTNYPEDKNISSVHKQLRVYYLDTKDTTE</sequence>
<reference evidence="3" key="1">
    <citation type="submission" date="2017-09" db="EMBL/GenBank/DDBJ databases">
        <title>Depth-based differentiation of microbial function through sediment-hosted aquifers and enrichment of novel symbionts in the deep terrestrial subsurface.</title>
        <authorList>
            <person name="Probst A.J."/>
            <person name="Ladd B."/>
            <person name="Jarett J.K."/>
            <person name="Geller-Mcgrath D.E."/>
            <person name="Sieber C.M.K."/>
            <person name="Emerson J.B."/>
            <person name="Anantharaman K."/>
            <person name="Thomas B.C."/>
            <person name="Malmstrom R."/>
            <person name="Stieglmeier M."/>
            <person name="Klingl A."/>
            <person name="Woyke T."/>
            <person name="Ryan C.M."/>
            <person name="Banfield J.F."/>
        </authorList>
    </citation>
    <scope>NUCLEOTIDE SEQUENCE [LARGE SCALE GENOMIC DNA]</scope>
</reference>
<accession>A0A2M8GLK2</accession>